<evidence type="ECO:0000256" key="1">
    <source>
        <dbReference type="ARBA" id="ARBA00004561"/>
    </source>
</evidence>
<dbReference type="GO" id="GO:0043709">
    <property type="term" value="P:cell adhesion involved in single-species biofilm formation"/>
    <property type="evidence" value="ECO:0007669"/>
    <property type="project" value="TreeGrafter"/>
</dbReference>
<dbReference type="InterPro" id="IPR050263">
    <property type="entry name" value="Bact_Fimbrial_Adh_Pro"/>
</dbReference>
<dbReference type="Proteomes" id="UP000013237">
    <property type="component" value="Unassembled WGS sequence"/>
</dbReference>
<feature type="domain" description="Fimbrial-type adhesion" evidence="5">
    <location>
        <begin position="190"/>
        <end position="331"/>
    </location>
</feature>
<dbReference type="EMBL" id="APBQ01000096">
    <property type="protein sequence ID" value="ENY76910.1"/>
    <property type="molecule type" value="Genomic_DNA"/>
</dbReference>
<evidence type="ECO:0000256" key="3">
    <source>
        <dbReference type="ARBA" id="ARBA00022729"/>
    </source>
</evidence>
<evidence type="ECO:0000256" key="2">
    <source>
        <dbReference type="ARBA" id="ARBA00006671"/>
    </source>
</evidence>
<comment type="subcellular location">
    <subcellularLocation>
        <location evidence="1">Fimbrium</location>
    </subcellularLocation>
</comment>
<sequence>MRLLVGLIGIFVLVESSSLWAACKWDQVMSGFRPDPYNSVVVPPSITMSLTPIGGVLASFSGGGARLGVVNCDRLDKLEAILDIKGLEPAGIMDVYKTNVQGVGIRITGYANSRLVWTPPQKTIVYDEPRYEASPTSIKVEYIRTGFVVGSGKVTSDFRVLFKAPGISPSTIEFASSAQSSELINETYFTSCASTTSNLNVSMGKQQIKMIGANTSPKKDFSFEVRCLGLKPNKPVPIKIYFEGDSPGAGKLNLSGAGQEGVASGVHIALTTNKGKVLPFNKNNSIELEWLRSEAMAEVYRFSGVAQYAPSQTGKLKPGRGDATMTYVLEYN</sequence>
<dbReference type="AlphaFoldDB" id="A0AAD2W9Z6"/>
<dbReference type="Gene3D" id="2.60.40.3310">
    <property type="match status" value="1"/>
</dbReference>
<dbReference type="GO" id="GO:0009289">
    <property type="term" value="C:pilus"/>
    <property type="evidence" value="ECO:0007669"/>
    <property type="project" value="UniProtKB-SubCell"/>
</dbReference>
<dbReference type="RefSeq" id="WP_003249830.1">
    <property type="nucleotide sequence ID" value="NZ_APBQ01000096.1"/>
</dbReference>
<organism evidence="7 8">
    <name type="scientific">Pseudomonas putida TRO1</name>
    <dbReference type="NCBI Taxonomy" id="1227924"/>
    <lineage>
        <taxon>Bacteria</taxon>
        <taxon>Pseudomonadati</taxon>
        <taxon>Pseudomonadota</taxon>
        <taxon>Gammaproteobacteria</taxon>
        <taxon>Pseudomonadales</taxon>
        <taxon>Pseudomonadaceae</taxon>
        <taxon>Pseudomonas</taxon>
    </lineage>
</organism>
<keyword evidence="4" id="KW-0281">Fimbrium</keyword>
<evidence type="ECO:0000259" key="6">
    <source>
        <dbReference type="Pfam" id="PF22003"/>
    </source>
</evidence>
<gene>
    <name evidence="7" type="ORF">C206_14664</name>
</gene>
<dbReference type="SUPFAM" id="SSF49401">
    <property type="entry name" value="Bacterial adhesins"/>
    <property type="match status" value="1"/>
</dbReference>
<dbReference type="Pfam" id="PF00419">
    <property type="entry name" value="Fimbrial"/>
    <property type="match status" value="1"/>
</dbReference>
<comment type="caution">
    <text evidence="7">The sequence shown here is derived from an EMBL/GenBank/DDBJ whole genome shotgun (WGS) entry which is preliminary data.</text>
</comment>
<dbReference type="Gene3D" id="2.60.40.1090">
    <property type="entry name" value="Fimbrial-type adhesion domain"/>
    <property type="match status" value="1"/>
</dbReference>
<evidence type="ECO:0000256" key="4">
    <source>
        <dbReference type="ARBA" id="ARBA00023263"/>
    </source>
</evidence>
<reference evidence="7 8" key="1">
    <citation type="submission" date="2013-02" db="EMBL/GenBank/DDBJ databases">
        <title>Insights into the proteome of triclosan-resistant Pseudomonas putida TRO1, isolated from activated sludge.</title>
        <authorList>
            <person name="Lolas I.B."/>
            <person name="Almeida B."/>
            <person name="Starnawski P.M."/>
            <person name="Soenderkaer M."/>
            <person name="Nielsen K.L."/>
            <person name="Nielsen J.L."/>
        </authorList>
    </citation>
    <scope>NUCLEOTIDE SEQUENCE [LARGE SCALE GENOMIC DNA]</scope>
    <source>
        <strain evidence="7 8">TRO1</strain>
    </source>
</reference>
<accession>A0AAD2W9Z6</accession>
<proteinExistence type="inferred from homology"/>
<evidence type="ECO:0000313" key="8">
    <source>
        <dbReference type="Proteomes" id="UP000013237"/>
    </source>
</evidence>
<dbReference type="InterPro" id="IPR036937">
    <property type="entry name" value="Adhesion_dom_fimbrial_sf"/>
</dbReference>
<keyword evidence="3" id="KW-0732">Signal</keyword>
<dbReference type="Pfam" id="PF22003">
    <property type="entry name" value="MrkDrd"/>
    <property type="match status" value="1"/>
</dbReference>
<evidence type="ECO:0000313" key="7">
    <source>
        <dbReference type="EMBL" id="ENY76910.1"/>
    </source>
</evidence>
<evidence type="ECO:0000259" key="5">
    <source>
        <dbReference type="Pfam" id="PF00419"/>
    </source>
</evidence>
<name>A0AAD2W9Z6_PSEPU</name>
<dbReference type="PANTHER" id="PTHR33420">
    <property type="entry name" value="FIMBRIAL SUBUNIT ELFA-RELATED"/>
    <property type="match status" value="1"/>
</dbReference>
<comment type="similarity">
    <text evidence="2">Belongs to the fimbrial protein family.</text>
</comment>
<dbReference type="InterPro" id="IPR008966">
    <property type="entry name" value="Adhesion_dom_sf"/>
</dbReference>
<dbReference type="PANTHER" id="PTHR33420:SF3">
    <property type="entry name" value="FIMBRIAL SUBUNIT ELFA"/>
    <property type="match status" value="1"/>
</dbReference>
<protein>
    <submittedName>
        <fullName evidence="7">Fimbrial protein</fullName>
    </submittedName>
</protein>
<dbReference type="InterPro" id="IPR000259">
    <property type="entry name" value="Adhesion_dom_fimbrial"/>
</dbReference>
<feature type="domain" description="MrkD-like receptor binding" evidence="6">
    <location>
        <begin position="69"/>
        <end position="156"/>
    </location>
</feature>
<dbReference type="InterPro" id="IPR054160">
    <property type="entry name" value="MrkD_recept-bd"/>
</dbReference>